<dbReference type="PRINTS" id="PR00455">
    <property type="entry name" value="HTHTETR"/>
</dbReference>
<dbReference type="InterPro" id="IPR001647">
    <property type="entry name" value="HTH_TetR"/>
</dbReference>
<organism evidence="6 7">
    <name type="scientific">Microbacterium resistens</name>
    <dbReference type="NCBI Taxonomy" id="156977"/>
    <lineage>
        <taxon>Bacteria</taxon>
        <taxon>Bacillati</taxon>
        <taxon>Actinomycetota</taxon>
        <taxon>Actinomycetes</taxon>
        <taxon>Micrococcales</taxon>
        <taxon>Microbacteriaceae</taxon>
        <taxon>Microbacterium</taxon>
    </lineage>
</organism>
<dbReference type="InterPro" id="IPR036271">
    <property type="entry name" value="Tet_transcr_reg_TetR-rel_C_sf"/>
</dbReference>
<keyword evidence="2 4" id="KW-0238">DNA-binding</keyword>
<dbReference type="Gene3D" id="1.10.10.60">
    <property type="entry name" value="Homeodomain-like"/>
    <property type="match status" value="1"/>
</dbReference>
<dbReference type="InterPro" id="IPR009057">
    <property type="entry name" value="Homeodomain-like_sf"/>
</dbReference>
<feature type="DNA-binding region" description="H-T-H motif" evidence="4">
    <location>
        <begin position="36"/>
        <end position="55"/>
    </location>
</feature>
<gene>
    <name evidence="6" type="ORF">K8F61_00900</name>
</gene>
<dbReference type="PANTHER" id="PTHR30055:SF234">
    <property type="entry name" value="HTH-TYPE TRANSCRIPTIONAL REGULATOR BETI"/>
    <property type="match status" value="1"/>
</dbReference>
<proteinExistence type="predicted"/>
<protein>
    <submittedName>
        <fullName evidence="6">TetR/AcrR family transcriptional regulator</fullName>
    </submittedName>
</protein>
<evidence type="ECO:0000256" key="4">
    <source>
        <dbReference type="PROSITE-ProRule" id="PRU00335"/>
    </source>
</evidence>
<evidence type="ECO:0000256" key="1">
    <source>
        <dbReference type="ARBA" id="ARBA00023015"/>
    </source>
</evidence>
<keyword evidence="1" id="KW-0805">Transcription regulation</keyword>
<dbReference type="RefSeq" id="WP_231820388.1">
    <property type="nucleotide sequence ID" value="NZ_CP082781.1"/>
</dbReference>
<reference evidence="6 7" key="1">
    <citation type="submission" date="2023-01" db="EMBL/GenBank/DDBJ databases">
        <title>Characterization of estradiol degrading bacteria Microbacterium sp. MZT7 and reveal degrading genes through genome analysis.</title>
        <authorList>
            <person name="Hao P."/>
            <person name="Gao Y."/>
        </authorList>
    </citation>
    <scope>NUCLEOTIDE SEQUENCE [LARGE SCALE GENOMIC DNA]</scope>
    <source>
        <strain evidence="6 7">MZT7</strain>
    </source>
</reference>
<accession>A0ABY3RWK7</accession>
<evidence type="ECO:0000313" key="7">
    <source>
        <dbReference type="Proteomes" id="UP001199642"/>
    </source>
</evidence>
<evidence type="ECO:0000313" key="6">
    <source>
        <dbReference type="EMBL" id="UGS26827.1"/>
    </source>
</evidence>
<keyword evidence="7" id="KW-1185">Reference proteome</keyword>
<evidence type="ECO:0000256" key="2">
    <source>
        <dbReference type="ARBA" id="ARBA00023125"/>
    </source>
</evidence>
<dbReference type="InterPro" id="IPR050109">
    <property type="entry name" value="HTH-type_TetR-like_transc_reg"/>
</dbReference>
<dbReference type="SUPFAM" id="SSF46689">
    <property type="entry name" value="Homeodomain-like"/>
    <property type="match status" value="1"/>
</dbReference>
<evidence type="ECO:0000259" key="5">
    <source>
        <dbReference type="PROSITE" id="PS50977"/>
    </source>
</evidence>
<feature type="domain" description="HTH tetR-type" evidence="5">
    <location>
        <begin position="13"/>
        <end position="73"/>
    </location>
</feature>
<dbReference type="Proteomes" id="UP001199642">
    <property type="component" value="Chromosome"/>
</dbReference>
<sequence>MPRTTEQNEALRSATRSAVETAAVRVFAHRGFAAASIRQIADEAGLSIGSIYRHYDSKEQLFDALLDQATTGLAAAAAEFSSEGDPIEVIRSFTEAYVADLAADDGAVEFSVLMNQAFTTDTPEGATARLAETQNALWRSFAALVERGQAATQIASGDPERMTAHYFAILTGLTMMRAALGARTPPADVDLILRLMEGGDR</sequence>
<keyword evidence="3" id="KW-0804">Transcription</keyword>
<evidence type="ECO:0000256" key="3">
    <source>
        <dbReference type="ARBA" id="ARBA00023163"/>
    </source>
</evidence>
<name>A0ABY3RWK7_9MICO</name>
<dbReference type="EMBL" id="CP082781">
    <property type="protein sequence ID" value="UGS26827.1"/>
    <property type="molecule type" value="Genomic_DNA"/>
</dbReference>
<dbReference type="PROSITE" id="PS50977">
    <property type="entry name" value="HTH_TETR_2"/>
    <property type="match status" value="1"/>
</dbReference>
<dbReference type="SUPFAM" id="SSF48498">
    <property type="entry name" value="Tetracyclin repressor-like, C-terminal domain"/>
    <property type="match status" value="1"/>
</dbReference>
<dbReference type="Pfam" id="PF00440">
    <property type="entry name" value="TetR_N"/>
    <property type="match status" value="1"/>
</dbReference>
<dbReference type="PANTHER" id="PTHR30055">
    <property type="entry name" value="HTH-TYPE TRANSCRIPTIONAL REGULATOR RUTR"/>
    <property type="match status" value="1"/>
</dbReference>
<dbReference type="Gene3D" id="1.10.357.10">
    <property type="entry name" value="Tetracycline Repressor, domain 2"/>
    <property type="match status" value="1"/>
</dbReference>